<gene>
    <name evidence="1" type="ORF">PsorP6_011099</name>
</gene>
<organism evidence="1 2">
    <name type="scientific">Peronosclerospora sorghi</name>
    <dbReference type="NCBI Taxonomy" id="230839"/>
    <lineage>
        <taxon>Eukaryota</taxon>
        <taxon>Sar</taxon>
        <taxon>Stramenopiles</taxon>
        <taxon>Oomycota</taxon>
        <taxon>Peronosporomycetes</taxon>
        <taxon>Peronosporales</taxon>
        <taxon>Peronosporaceae</taxon>
        <taxon>Peronosclerospora</taxon>
    </lineage>
</organism>
<sequence>MDMAGHPSSRRLTAEEAQTTNELLAAGVPPRQIVTTLRQQHQDLPAIAPKVYNARFKRRQQLLDGRSPIQALFDELKSSQFRYAVHCNASGRIERGEENGDYKWALKEIENLFFGQQIPPVIVTDSDGALAAAIQEVAQHSRHLLCLWNIENNVLANSKKHIVNVDEHKEFMMSWASVCLQERIAHMVHSQVAEFRAAEATQRMRIPHTLRAVPAYANLVGKISLHALHLIEKQRSLVIQASATRIPLPDCQEVFGNTMGLPCAHQIENDEPIGLHAIAKHWRLNYVAATPSSPDKSLSSGLELFQKQLDNLARSYVK</sequence>
<name>A0ACC0VW11_9STRA</name>
<dbReference type="Proteomes" id="UP001163321">
    <property type="component" value="Chromosome 6"/>
</dbReference>
<reference evidence="1 2" key="1">
    <citation type="journal article" date="2022" name="bioRxiv">
        <title>The genome of the oomycete Peronosclerospora sorghi, a cosmopolitan pathogen of maize and sorghum, is inflated with dispersed pseudogenes.</title>
        <authorList>
            <person name="Fletcher K."/>
            <person name="Martin F."/>
            <person name="Isakeit T."/>
            <person name="Cavanaugh K."/>
            <person name="Magill C."/>
            <person name="Michelmore R."/>
        </authorList>
    </citation>
    <scope>NUCLEOTIDE SEQUENCE [LARGE SCALE GENOMIC DNA]</scope>
    <source>
        <strain evidence="1">P6</strain>
    </source>
</reference>
<comment type="caution">
    <text evidence="1">The sequence shown here is derived from an EMBL/GenBank/DDBJ whole genome shotgun (WGS) entry which is preliminary data.</text>
</comment>
<evidence type="ECO:0000313" key="1">
    <source>
        <dbReference type="EMBL" id="KAI9910718.1"/>
    </source>
</evidence>
<accession>A0ACC0VW11</accession>
<proteinExistence type="predicted"/>
<keyword evidence="2" id="KW-1185">Reference proteome</keyword>
<dbReference type="EMBL" id="CM047585">
    <property type="protein sequence ID" value="KAI9910718.1"/>
    <property type="molecule type" value="Genomic_DNA"/>
</dbReference>
<protein>
    <submittedName>
        <fullName evidence="1">Uncharacterized protein</fullName>
    </submittedName>
</protein>
<evidence type="ECO:0000313" key="2">
    <source>
        <dbReference type="Proteomes" id="UP001163321"/>
    </source>
</evidence>